<dbReference type="SUPFAM" id="SSF53756">
    <property type="entry name" value="UDP-Glycosyltransferase/glycogen phosphorylase"/>
    <property type="match status" value="1"/>
</dbReference>
<accession>A0ABV9GSY4</accession>
<comment type="caution">
    <text evidence="3">The sequence shown here is derived from an EMBL/GenBank/DDBJ whole genome shotgun (WGS) entry which is preliminary data.</text>
</comment>
<dbReference type="CDD" id="cd03812">
    <property type="entry name" value="GT4_CapH-like"/>
    <property type="match status" value="1"/>
</dbReference>
<keyword evidence="4" id="KW-1185">Reference proteome</keyword>
<dbReference type="Pfam" id="PF13439">
    <property type="entry name" value="Glyco_transf_4"/>
    <property type="match status" value="1"/>
</dbReference>
<reference evidence="4" key="1">
    <citation type="journal article" date="2019" name="Int. J. Syst. Evol. Microbiol.">
        <title>The Global Catalogue of Microorganisms (GCM) 10K type strain sequencing project: providing services to taxonomists for standard genome sequencing and annotation.</title>
        <authorList>
            <consortium name="The Broad Institute Genomics Platform"/>
            <consortium name="The Broad Institute Genome Sequencing Center for Infectious Disease"/>
            <person name="Wu L."/>
            <person name="Ma J."/>
        </authorList>
    </citation>
    <scope>NUCLEOTIDE SEQUENCE [LARGE SCALE GENOMIC DNA]</scope>
    <source>
        <strain evidence="4">CGMCC 1.16306</strain>
    </source>
</reference>
<name>A0ABV9GSY4_9BACL</name>
<protein>
    <submittedName>
        <fullName evidence="3">Glycosyltransferase family 1 protein</fullName>
    </submittedName>
</protein>
<dbReference type="Pfam" id="PF00534">
    <property type="entry name" value="Glycos_transf_1"/>
    <property type="match status" value="1"/>
</dbReference>
<gene>
    <name evidence="3" type="ORF">ACFO4N_15275</name>
</gene>
<dbReference type="PANTHER" id="PTHR45947">
    <property type="entry name" value="SULFOQUINOVOSYL TRANSFERASE SQD2"/>
    <property type="match status" value="1"/>
</dbReference>
<dbReference type="InterPro" id="IPR050194">
    <property type="entry name" value="Glycosyltransferase_grp1"/>
</dbReference>
<evidence type="ECO:0000259" key="2">
    <source>
        <dbReference type="Pfam" id="PF13439"/>
    </source>
</evidence>
<feature type="domain" description="Glycosyltransferase subfamily 4-like N-terminal" evidence="2">
    <location>
        <begin position="21"/>
        <end position="185"/>
    </location>
</feature>
<dbReference type="PANTHER" id="PTHR45947:SF3">
    <property type="entry name" value="SULFOQUINOVOSYL TRANSFERASE SQD2"/>
    <property type="match status" value="1"/>
</dbReference>
<sequence length="381" mass="43368">MNLTRGSPARVLHVVSAMNRGGAETLLMNVYRQLDRRTVQFDFVSHRQEACDYDEEIEALGGKVYRIQSLGEQGFFSYIRQLRRIMRQESYVAVHAHTDYQVGMPTIAARLCGIHRRICHAHTDHWPLGDGWKQRTLLLSLQGLIKLFATDCCACSEEAARFLFGRAKVRSGAVRVLKNAIDVERYITRIEENRLAVRKEWRLPADTKIIGHIGHLSKVKNHMLMLKVMERLLAEDEHIYAIFVGDGPLRKEIEHEARRLRIHEHLLFLGVRADIPRILKGLDVFLFPSFHEGFGMAAVEAQGAGVPVIASDRVPTSTDIGLGLISYVGLDEDIGIWVRAIKNAFHVNRPDTKEIHDRFLKQGYDIHEALPNWLALYGLPS</sequence>
<proteinExistence type="predicted"/>
<evidence type="ECO:0000313" key="4">
    <source>
        <dbReference type="Proteomes" id="UP001596022"/>
    </source>
</evidence>
<dbReference type="InterPro" id="IPR028098">
    <property type="entry name" value="Glyco_trans_4-like_N"/>
</dbReference>
<dbReference type="Proteomes" id="UP001596022">
    <property type="component" value="Unassembled WGS sequence"/>
</dbReference>
<feature type="domain" description="Glycosyl transferase family 1" evidence="1">
    <location>
        <begin position="197"/>
        <end position="317"/>
    </location>
</feature>
<dbReference type="RefSeq" id="WP_376847163.1">
    <property type="nucleotide sequence ID" value="NZ_JBHSFW010000015.1"/>
</dbReference>
<dbReference type="Gene3D" id="3.40.50.2000">
    <property type="entry name" value="Glycogen Phosphorylase B"/>
    <property type="match status" value="2"/>
</dbReference>
<evidence type="ECO:0000313" key="3">
    <source>
        <dbReference type="EMBL" id="MFC4620073.1"/>
    </source>
</evidence>
<dbReference type="EMBL" id="JBHSFW010000015">
    <property type="protein sequence ID" value="MFC4620073.1"/>
    <property type="molecule type" value="Genomic_DNA"/>
</dbReference>
<evidence type="ECO:0000259" key="1">
    <source>
        <dbReference type="Pfam" id="PF00534"/>
    </source>
</evidence>
<dbReference type="InterPro" id="IPR001296">
    <property type="entry name" value="Glyco_trans_1"/>
</dbReference>
<organism evidence="3 4">
    <name type="scientific">Camelliibacillus cellulosilyticus</name>
    <dbReference type="NCBI Taxonomy" id="2174486"/>
    <lineage>
        <taxon>Bacteria</taxon>
        <taxon>Bacillati</taxon>
        <taxon>Bacillota</taxon>
        <taxon>Bacilli</taxon>
        <taxon>Bacillales</taxon>
        <taxon>Sporolactobacillaceae</taxon>
        <taxon>Camelliibacillus</taxon>
    </lineage>
</organism>